<dbReference type="Gene3D" id="3.40.50.2000">
    <property type="entry name" value="Glycogen Phosphorylase B"/>
    <property type="match status" value="2"/>
</dbReference>
<name>A0A6P8AMH3_PYRGI</name>
<dbReference type="PANTHER" id="PTHR21015:SF22">
    <property type="entry name" value="GLYCOSYLTRANSFERASE"/>
    <property type="match status" value="1"/>
</dbReference>
<dbReference type="PANTHER" id="PTHR21015">
    <property type="entry name" value="UDP-N-ACETYLGLUCOSAMINE--N-ACETYLMURAMYL-(PENTAPEPTIDE) PYROPHOSPHORYL-UNDECAPRENOL N-ACETYLGLUCOSAMINE TRANSFERASE 1"/>
    <property type="match status" value="1"/>
</dbReference>
<dbReference type="SUPFAM" id="SSF53756">
    <property type="entry name" value="UDP-Glycosyltransferase/glycogen phosphorylase"/>
    <property type="match status" value="1"/>
</dbReference>
<accession>A0A6P8AMH3</accession>
<dbReference type="InterPro" id="IPR010610">
    <property type="entry name" value="EryCIII-like_C"/>
</dbReference>
<reference evidence="3" key="3">
    <citation type="submission" date="2025-08" db="UniProtKB">
        <authorList>
            <consortium name="RefSeq"/>
        </authorList>
    </citation>
    <scope>IDENTIFICATION</scope>
    <source>
        <strain evidence="3">NI907</strain>
    </source>
</reference>
<dbReference type="GeneID" id="41967288"/>
<dbReference type="Proteomes" id="UP000515153">
    <property type="component" value="Unplaced"/>
</dbReference>
<dbReference type="KEGG" id="pgri:PgNI_12435"/>
<evidence type="ECO:0000313" key="3">
    <source>
        <dbReference type="RefSeq" id="XP_030976094.1"/>
    </source>
</evidence>
<reference evidence="3" key="1">
    <citation type="journal article" date="2019" name="Mol. Biol. Evol.">
        <title>Blast fungal genomes show frequent chromosomal changes, gene gains and losses, and effector gene turnover.</title>
        <authorList>
            <person name="Gomez Luciano L.B."/>
            <person name="Jason Tsai I."/>
            <person name="Chuma I."/>
            <person name="Tosa Y."/>
            <person name="Chen Y.H."/>
            <person name="Li J.Y."/>
            <person name="Li M.Y."/>
            <person name="Jade Lu M.Y."/>
            <person name="Nakayashiki H."/>
            <person name="Li W.H."/>
        </authorList>
    </citation>
    <scope>NUCLEOTIDE SEQUENCE</scope>
    <source>
        <strain evidence="3">NI907</strain>
    </source>
</reference>
<dbReference type="RefSeq" id="XP_030976094.1">
    <property type="nucleotide sequence ID" value="XM_031132385.1"/>
</dbReference>
<proteinExistence type="predicted"/>
<evidence type="ECO:0000259" key="1">
    <source>
        <dbReference type="Pfam" id="PF06722"/>
    </source>
</evidence>
<sequence length="367" mass="39795">MVWGLTHVVVKRIPDYHAVVVGTLEALRSEQPGQQIVILMDLISGAANPLLHGAPLPRGFAERPPVLAYNVVPLALPGVDVGPFGLGLPPDSTESGRARNRLLHEAYMQPGGVFGSFCREYGRVMEALGAAAPATDAVTAMTTCPDITLQTCSPSLELPRSDLPDKVRFIGCLPSKTPDPAFEYPEWWGDVNSPGPNRRKIIGVAQGTVAVKYNDLIIPVIQGLRDRDDVFVVAVLGVKGASLPAEVEIPTNTKVVDFMPYEALLPHLDVWVINAGYGGFTQGVMHGVPMVFSGDTEDKAEVSMRGQWAGVGYNLRTASPTPEQVAQGVDRVLEDHEYKARVIEIRKENEALKSLQAVEKYIWDLVS</sequence>
<protein>
    <recommendedName>
        <fullName evidence="1">Erythromycin biosynthesis protein CIII-like C-terminal domain-containing protein</fullName>
    </recommendedName>
</protein>
<dbReference type="AlphaFoldDB" id="A0A6P8AMH3"/>
<dbReference type="GO" id="GO:0016757">
    <property type="term" value="F:glycosyltransferase activity"/>
    <property type="evidence" value="ECO:0007669"/>
    <property type="project" value="TreeGrafter"/>
</dbReference>
<organism evidence="2 3">
    <name type="scientific">Pyricularia grisea</name>
    <name type="common">Crabgrass-specific blast fungus</name>
    <name type="synonym">Magnaporthe grisea</name>
    <dbReference type="NCBI Taxonomy" id="148305"/>
    <lineage>
        <taxon>Eukaryota</taxon>
        <taxon>Fungi</taxon>
        <taxon>Dikarya</taxon>
        <taxon>Ascomycota</taxon>
        <taxon>Pezizomycotina</taxon>
        <taxon>Sordariomycetes</taxon>
        <taxon>Sordariomycetidae</taxon>
        <taxon>Magnaporthales</taxon>
        <taxon>Pyriculariaceae</taxon>
        <taxon>Pyricularia</taxon>
    </lineage>
</organism>
<dbReference type="Pfam" id="PF06722">
    <property type="entry name" value="EryCIII-like_C"/>
    <property type="match status" value="1"/>
</dbReference>
<reference evidence="3" key="2">
    <citation type="submission" date="2019-10" db="EMBL/GenBank/DDBJ databases">
        <authorList>
            <consortium name="NCBI Genome Project"/>
        </authorList>
    </citation>
    <scope>NUCLEOTIDE SEQUENCE</scope>
    <source>
        <strain evidence="3">NI907</strain>
    </source>
</reference>
<feature type="domain" description="Erythromycin biosynthesis protein CIII-like C-terminal" evidence="1">
    <location>
        <begin position="238"/>
        <end position="353"/>
    </location>
</feature>
<evidence type="ECO:0000313" key="2">
    <source>
        <dbReference type="Proteomes" id="UP000515153"/>
    </source>
</evidence>
<keyword evidence="2" id="KW-1185">Reference proteome</keyword>
<gene>
    <name evidence="3" type="ORF">PgNI_12435</name>
</gene>